<dbReference type="AlphaFoldDB" id="A0ABD6FDH0"/>
<keyword evidence="1" id="KW-0472">Membrane</keyword>
<accession>A0ABD6FDH0</accession>
<evidence type="ECO:0000256" key="1">
    <source>
        <dbReference type="SAM" id="Phobius"/>
    </source>
</evidence>
<comment type="caution">
    <text evidence="2">The sequence shown here is derived from an EMBL/GenBank/DDBJ whole genome shotgun (WGS) entry which is preliminary data.</text>
</comment>
<name>A0ABD6FDH0_9PSEU</name>
<protein>
    <submittedName>
        <fullName evidence="2">Uncharacterized protein</fullName>
    </submittedName>
</protein>
<reference evidence="2 3" key="1">
    <citation type="journal article" date="2021" name="BMC Genomics">
        <title>Genome-resolved metagenome and metatranscriptome analyses of thermophilic composting reveal key bacterial players and their metabolic interactions.</title>
        <authorList>
            <person name="Braga L.P.P."/>
            <person name="Pereira R.V."/>
            <person name="Martins L.F."/>
            <person name="Moura L.M.S."/>
            <person name="Sanchez F.B."/>
            <person name="Patane J.S.L."/>
            <person name="da Silva A.M."/>
            <person name="Setubal J.C."/>
        </authorList>
    </citation>
    <scope>NUCLEOTIDE SEQUENCE [LARGE SCALE GENOMIC DNA]</scope>
    <source>
        <strain evidence="2">ZC4RG45</strain>
    </source>
</reference>
<organism evidence="2 3">
    <name type="scientific">Thermocrispum agreste</name>
    <dbReference type="NCBI Taxonomy" id="37925"/>
    <lineage>
        <taxon>Bacteria</taxon>
        <taxon>Bacillati</taxon>
        <taxon>Actinomycetota</taxon>
        <taxon>Actinomycetes</taxon>
        <taxon>Pseudonocardiales</taxon>
        <taxon>Pseudonocardiaceae</taxon>
        <taxon>Thermocrispum</taxon>
    </lineage>
</organism>
<sequence>MLLLLTLVELAIRLVVMVVLAVLLGCELLVQWIVGAIRRRSPGKQGRVDVIRPCRKTSTSTRLPW</sequence>
<evidence type="ECO:0000313" key="2">
    <source>
        <dbReference type="EMBL" id="MFO7192097.1"/>
    </source>
</evidence>
<keyword evidence="1" id="KW-0812">Transmembrane</keyword>
<gene>
    <name evidence="2" type="ORF">DIU77_007635</name>
</gene>
<dbReference type="EMBL" id="QGUI02000072">
    <property type="protein sequence ID" value="MFO7192097.1"/>
    <property type="molecule type" value="Genomic_DNA"/>
</dbReference>
<keyword evidence="1" id="KW-1133">Transmembrane helix</keyword>
<feature type="transmembrane region" description="Helical" evidence="1">
    <location>
        <begin position="12"/>
        <end position="37"/>
    </location>
</feature>
<dbReference type="Proteomes" id="UP000249324">
    <property type="component" value="Unassembled WGS sequence"/>
</dbReference>
<proteinExistence type="predicted"/>
<evidence type="ECO:0000313" key="3">
    <source>
        <dbReference type="Proteomes" id="UP000249324"/>
    </source>
</evidence>